<dbReference type="UniPathway" id="UPA00074">
    <property type="reaction ID" value="UER00128"/>
</dbReference>
<sequence length="85" mass="8955">MPTIVVDVMPKAELLDPQGKAVAGALARLGRSTFTGVRIGKRFEITVDGAADEATLAEVRQVAEDILSNGVIEDVVGIHVVEDRG</sequence>
<evidence type="ECO:0000256" key="4">
    <source>
        <dbReference type="ARBA" id="ARBA00022755"/>
    </source>
</evidence>
<dbReference type="GO" id="GO:0005737">
    <property type="term" value="C:cytoplasm"/>
    <property type="evidence" value="ECO:0007669"/>
    <property type="project" value="UniProtKB-SubCell"/>
</dbReference>
<dbReference type="GO" id="GO:0005524">
    <property type="term" value="F:ATP binding"/>
    <property type="evidence" value="ECO:0007669"/>
    <property type="project" value="UniProtKB-UniRule"/>
</dbReference>
<keyword evidence="4 6" id="KW-0658">Purine biosynthesis</keyword>
<evidence type="ECO:0000256" key="1">
    <source>
        <dbReference type="ARBA" id="ARBA00022490"/>
    </source>
</evidence>
<evidence type="ECO:0000256" key="2">
    <source>
        <dbReference type="ARBA" id="ARBA00022598"/>
    </source>
</evidence>
<evidence type="ECO:0000256" key="6">
    <source>
        <dbReference type="HAMAP-Rule" id="MF_01926"/>
    </source>
</evidence>
<proteinExistence type="inferred from homology"/>
<dbReference type="InterPro" id="IPR036604">
    <property type="entry name" value="PurS-like_sf"/>
</dbReference>
<reference evidence="7 8" key="1">
    <citation type="submission" date="2019-04" db="EMBL/GenBank/DDBJ databases">
        <authorList>
            <person name="Jiang L."/>
        </authorList>
    </citation>
    <scope>NUCLEOTIDE SEQUENCE [LARGE SCALE GENOMIC DNA]</scope>
    <source>
        <strain evidence="7 8">YIM 131861</strain>
    </source>
</reference>
<dbReference type="RefSeq" id="WP_136423989.1">
    <property type="nucleotide sequence ID" value="NZ_OZ241748.1"/>
</dbReference>
<dbReference type="NCBIfam" id="TIGR00302">
    <property type="entry name" value="phosphoribosylformylglycinamidine synthase subunit PurS"/>
    <property type="match status" value="1"/>
</dbReference>
<keyword evidence="3 6" id="KW-0547">Nucleotide-binding</keyword>
<comment type="function">
    <text evidence="6">Part of the phosphoribosylformylglycinamidine synthase complex involved in the purines biosynthetic pathway. Catalyzes the ATP-dependent conversion of formylglycinamide ribonucleotide (FGAR) and glutamine to yield formylglycinamidine ribonucleotide (FGAM) and glutamate. The FGAM synthase complex is composed of three subunits. PurQ produces an ammonia molecule by converting glutamine to glutamate. PurL transfers the ammonia molecule to FGAR to form FGAM in an ATP-dependent manner. PurS interacts with PurQ and PurL and is thought to assist in the transfer of the ammonia molecule from PurQ to PurL.</text>
</comment>
<dbReference type="Proteomes" id="UP000307380">
    <property type="component" value="Unassembled WGS sequence"/>
</dbReference>
<comment type="similarity">
    <text evidence="6">Belongs to the PurS family.</text>
</comment>
<dbReference type="GO" id="GO:0006189">
    <property type="term" value="P:'de novo' IMP biosynthetic process"/>
    <property type="evidence" value="ECO:0007669"/>
    <property type="project" value="UniProtKB-UniRule"/>
</dbReference>
<dbReference type="EC" id="6.3.5.3" evidence="6"/>
<protein>
    <recommendedName>
        <fullName evidence="6">Phosphoribosylformylglycinamidine synthase subunit PurS</fullName>
        <shortName evidence="6">FGAM synthase</shortName>
        <ecNumber evidence="6">6.3.5.3</ecNumber>
    </recommendedName>
    <alternativeName>
        <fullName evidence="6">Formylglycinamide ribonucleotide amidotransferase subunit III</fullName>
        <shortName evidence="6">FGAR amidotransferase III</shortName>
        <shortName evidence="6">FGAR-AT III</shortName>
    </alternativeName>
    <alternativeName>
        <fullName evidence="6">Phosphoribosylformylglycinamidine synthase subunit III</fullName>
    </alternativeName>
</protein>
<comment type="subcellular location">
    <subcellularLocation>
        <location evidence="6">Cytoplasm</location>
    </subcellularLocation>
</comment>
<dbReference type="PANTHER" id="PTHR34696:SF1">
    <property type="entry name" value="PHOSPHORIBOSYLFORMYLGLYCINAMIDINE SYNTHASE SUBUNIT PURS"/>
    <property type="match status" value="1"/>
</dbReference>
<dbReference type="InterPro" id="IPR003850">
    <property type="entry name" value="PurS"/>
</dbReference>
<comment type="pathway">
    <text evidence="6">Purine metabolism; IMP biosynthesis via de novo pathway; 5-amino-1-(5-phospho-D-ribosyl)imidazole from N(2)-formyl-N(1)-(5-phospho-D-ribosyl)glycinamide: step 1/2.</text>
</comment>
<gene>
    <name evidence="6 7" type="primary">purS</name>
    <name evidence="7" type="ORF">E6C70_07800</name>
</gene>
<evidence type="ECO:0000256" key="3">
    <source>
        <dbReference type="ARBA" id="ARBA00022741"/>
    </source>
</evidence>
<keyword evidence="5 6" id="KW-0067">ATP-binding</keyword>
<keyword evidence="8" id="KW-1185">Reference proteome</keyword>
<evidence type="ECO:0000313" key="8">
    <source>
        <dbReference type="Proteomes" id="UP000307380"/>
    </source>
</evidence>
<comment type="caution">
    <text evidence="7">The sequence shown here is derived from an EMBL/GenBank/DDBJ whole genome shotgun (WGS) entry which is preliminary data.</text>
</comment>
<dbReference type="AlphaFoldDB" id="A0A4S4FV24"/>
<dbReference type="Gene3D" id="3.30.1280.10">
    <property type="entry name" value="Phosphoribosylformylglycinamidine synthase subunit PurS"/>
    <property type="match status" value="1"/>
</dbReference>
<dbReference type="EMBL" id="SSSN01000005">
    <property type="protein sequence ID" value="THG34191.1"/>
    <property type="molecule type" value="Genomic_DNA"/>
</dbReference>
<dbReference type="SUPFAM" id="SSF82697">
    <property type="entry name" value="PurS-like"/>
    <property type="match status" value="1"/>
</dbReference>
<evidence type="ECO:0000313" key="7">
    <source>
        <dbReference type="EMBL" id="THG34191.1"/>
    </source>
</evidence>
<organism evidence="7 8">
    <name type="scientific">Orlajensenia flava</name>
    <dbReference type="NCBI Taxonomy" id="2565934"/>
    <lineage>
        <taxon>Bacteria</taxon>
        <taxon>Bacillati</taxon>
        <taxon>Actinomycetota</taxon>
        <taxon>Actinomycetes</taxon>
        <taxon>Micrococcales</taxon>
        <taxon>Microbacteriaceae</taxon>
        <taxon>Orlajensenia</taxon>
    </lineage>
</organism>
<dbReference type="OrthoDB" id="3479567at2"/>
<dbReference type="HAMAP" id="MF_01926">
    <property type="entry name" value="PurS"/>
    <property type="match status" value="1"/>
</dbReference>
<dbReference type="GO" id="GO:0004642">
    <property type="term" value="F:phosphoribosylformylglycinamidine synthase activity"/>
    <property type="evidence" value="ECO:0007669"/>
    <property type="project" value="UniProtKB-UniRule"/>
</dbReference>
<comment type="catalytic activity">
    <reaction evidence="6">
        <text>N(2)-formyl-N(1)-(5-phospho-beta-D-ribosyl)glycinamide + L-glutamine + ATP + H2O = 2-formamido-N(1)-(5-O-phospho-beta-D-ribosyl)acetamidine + L-glutamate + ADP + phosphate + H(+)</text>
        <dbReference type="Rhea" id="RHEA:17129"/>
        <dbReference type="ChEBI" id="CHEBI:15377"/>
        <dbReference type="ChEBI" id="CHEBI:15378"/>
        <dbReference type="ChEBI" id="CHEBI:29985"/>
        <dbReference type="ChEBI" id="CHEBI:30616"/>
        <dbReference type="ChEBI" id="CHEBI:43474"/>
        <dbReference type="ChEBI" id="CHEBI:58359"/>
        <dbReference type="ChEBI" id="CHEBI:147286"/>
        <dbReference type="ChEBI" id="CHEBI:147287"/>
        <dbReference type="ChEBI" id="CHEBI:456216"/>
        <dbReference type="EC" id="6.3.5.3"/>
    </reaction>
</comment>
<keyword evidence="2 6" id="KW-0436">Ligase</keyword>
<accession>A0A4S4FV24</accession>
<comment type="subunit">
    <text evidence="6">Part of the FGAM synthase complex composed of 1 PurL, 1 PurQ and 2 PurS subunits.</text>
</comment>
<keyword evidence="1 6" id="KW-0963">Cytoplasm</keyword>
<dbReference type="Pfam" id="PF02700">
    <property type="entry name" value="PurS"/>
    <property type="match status" value="1"/>
</dbReference>
<dbReference type="PANTHER" id="PTHR34696">
    <property type="entry name" value="PHOSPHORIBOSYLFORMYLGLYCINAMIDINE SYNTHASE SUBUNIT PURS"/>
    <property type="match status" value="1"/>
</dbReference>
<name>A0A4S4FV24_9MICO</name>
<evidence type="ECO:0000256" key="5">
    <source>
        <dbReference type="ARBA" id="ARBA00022840"/>
    </source>
</evidence>